<keyword evidence="3" id="KW-0677">Repeat</keyword>
<dbReference type="InterPro" id="IPR013087">
    <property type="entry name" value="Znf_C2H2_type"/>
</dbReference>
<keyword evidence="6" id="KW-0539">Nucleus</keyword>
<reference evidence="9" key="1">
    <citation type="journal article" date="2021" name="Sci. Adv.">
        <title>The American lobster genome reveals insights on longevity, neural, and immune adaptations.</title>
        <authorList>
            <person name="Polinski J.M."/>
            <person name="Zimin A.V."/>
            <person name="Clark K.F."/>
            <person name="Kohn A.B."/>
            <person name="Sadowski N."/>
            <person name="Timp W."/>
            <person name="Ptitsyn A."/>
            <person name="Khanna P."/>
            <person name="Romanova D.Y."/>
            <person name="Williams P."/>
            <person name="Greenwood S.J."/>
            <person name="Moroz L.L."/>
            <person name="Walt D.R."/>
            <person name="Bodnar A.G."/>
        </authorList>
    </citation>
    <scope>NUCLEOTIDE SEQUENCE</scope>
    <source>
        <strain evidence="9">GMGI-L3</strain>
    </source>
</reference>
<name>A0A8J5MVG0_HOMAM</name>
<dbReference type="AlphaFoldDB" id="A0A8J5MVG0"/>
<evidence type="ECO:0000313" key="9">
    <source>
        <dbReference type="EMBL" id="KAG7165920.1"/>
    </source>
</evidence>
<sequence length="138" mass="15162">MERDSGRGLLVGCRGSLPAVFSPPHHPNISALTSSHMTDPRNPCTWLVLGRIEAGLDGLGSLGSRKGLSATINAPSTASYSYICPYCHKGFFYKTDFIRHHRVHTGEKPFKCPHCPYCSTQKGNLRTHVAKIHKSMIS</sequence>
<dbReference type="GO" id="GO:0008270">
    <property type="term" value="F:zinc ion binding"/>
    <property type="evidence" value="ECO:0007669"/>
    <property type="project" value="UniProtKB-KW"/>
</dbReference>
<dbReference type="SMART" id="SM00355">
    <property type="entry name" value="ZnF_C2H2"/>
    <property type="match status" value="2"/>
</dbReference>
<dbReference type="SUPFAM" id="SSF57667">
    <property type="entry name" value="beta-beta-alpha zinc fingers"/>
    <property type="match status" value="1"/>
</dbReference>
<dbReference type="GO" id="GO:0045893">
    <property type="term" value="P:positive regulation of DNA-templated transcription"/>
    <property type="evidence" value="ECO:0007669"/>
    <property type="project" value="UniProtKB-ARBA"/>
</dbReference>
<dbReference type="Gene3D" id="3.30.160.60">
    <property type="entry name" value="Classic Zinc Finger"/>
    <property type="match status" value="2"/>
</dbReference>
<evidence type="ECO:0000256" key="4">
    <source>
        <dbReference type="ARBA" id="ARBA00022771"/>
    </source>
</evidence>
<dbReference type="PROSITE" id="PS00028">
    <property type="entry name" value="ZINC_FINGER_C2H2_1"/>
    <property type="match status" value="1"/>
</dbReference>
<proteinExistence type="predicted"/>
<dbReference type="FunFam" id="3.30.160.60:FF:001732">
    <property type="entry name" value="Zgc:162936"/>
    <property type="match status" value="1"/>
</dbReference>
<evidence type="ECO:0000256" key="1">
    <source>
        <dbReference type="ARBA" id="ARBA00004123"/>
    </source>
</evidence>
<comment type="caution">
    <text evidence="9">The sequence shown here is derived from an EMBL/GenBank/DDBJ whole genome shotgun (WGS) entry which is preliminary data.</text>
</comment>
<accession>A0A8J5MVG0</accession>
<keyword evidence="10" id="KW-1185">Reference proteome</keyword>
<dbReference type="PANTHER" id="PTHR16515">
    <property type="entry name" value="PR DOMAIN ZINC FINGER PROTEIN"/>
    <property type="match status" value="1"/>
</dbReference>
<keyword evidence="4 7" id="KW-0863">Zinc-finger</keyword>
<keyword evidence="2" id="KW-0479">Metal-binding</keyword>
<dbReference type="Pfam" id="PF00096">
    <property type="entry name" value="zf-C2H2"/>
    <property type="match status" value="2"/>
</dbReference>
<organism evidence="9 10">
    <name type="scientific">Homarus americanus</name>
    <name type="common">American lobster</name>
    <dbReference type="NCBI Taxonomy" id="6706"/>
    <lineage>
        <taxon>Eukaryota</taxon>
        <taxon>Metazoa</taxon>
        <taxon>Ecdysozoa</taxon>
        <taxon>Arthropoda</taxon>
        <taxon>Crustacea</taxon>
        <taxon>Multicrustacea</taxon>
        <taxon>Malacostraca</taxon>
        <taxon>Eumalacostraca</taxon>
        <taxon>Eucarida</taxon>
        <taxon>Decapoda</taxon>
        <taxon>Pleocyemata</taxon>
        <taxon>Astacidea</taxon>
        <taxon>Nephropoidea</taxon>
        <taxon>Nephropidae</taxon>
        <taxon>Homarus</taxon>
    </lineage>
</organism>
<feature type="domain" description="C2H2-type" evidence="8">
    <location>
        <begin position="82"/>
        <end position="109"/>
    </location>
</feature>
<evidence type="ECO:0000313" key="10">
    <source>
        <dbReference type="Proteomes" id="UP000747542"/>
    </source>
</evidence>
<dbReference type="GO" id="GO:0005634">
    <property type="term" value="C:nucleus"/>
    <property type="evidence" value="ECO:0007669"/>
    <property type="project" value="UniProtKB-SubCell"/>
</dbReference>
<evidence type="ECO:0000256" key="2">
    <source>
        <dbReference type="ARBA" id="ARBA00022723"/>
    </source>
</evidence>
<evidence type="ECO:0000259" key="8">
    <source>
        <dbReference type="PROSITE" id="PS50157"/>
    </source>
</evidence>
<dbReference type="InterPro" id="IPR036236">
    <property type="entry name" value="Znf_C2H2_sf"/>
</dbReference>
<dbReference type="EMBL" id="JAHLQT010023139">
    <property type="protein sequence ID" value="KAG7165920.1"/>
    <property type="molecule type" value="Genomic_DNA"/>
</dbReference>
<evidence type="ECO:0000256" key="7">
    <source>
        <dbReference type="PROSITE-ProRule" id="PRU00042"/>
    </source>
</evidence>
<evidence type="ECO:0000256" key="5">
    <source>
        <dbReference type="ARBA" id="ARBA00022833"/>
    </source>
</evidence>
<dbReference type="GO" id="GO:0043565">
    <property type="term" value="F:sequence-specific DNA binding"/>
    <property type="evidence" value="ECO:0007669"/>
    <property type="project" value="UniProtKB-ARBA"/>
</dbReference>
<gene>
    <name evidence="9" type="primary">Znf41-L2</name>
    <name evidence="9" type="ORF">Hamer_G011828</name>
</gene>
<comment type="subcellular location">
    <subcellularLocation>
        <location evidence="1">Nucleus</location>
    </subcellularLocation>
</comment>
<evidence type="ECO:0000256" key="3">
    <source>
        <dbReference type="ARBA" id="ARBA00022737"/>
    </source>
</evidence>
<dbReference type="GO" id="GO:0005694">
    <property type="term" value="C:chromosome"/>
    <property type="evidence" value="ECO:0007669"/>
    <property type="project" value="UniProtKB-ARBA"/>
</dbReference>
<evidence type="ECO:0000256" key="6">
    <source>
        <dbReference type="ARBA" id="ARBA00023242"/>
    </source>
</evidence>
<protein>
    <submittedName>
        <fullName evidence="9">Zinc finger protein 41-like 2</fullName>
    </submittedName>
</protein>
<dbReference type="PANTHER" id="PTHR16515:SF49">
    <property type="entry name" value="GASTRULA ZINC FINGER PROTEIN XLCGF49.1-LIKE-RELATED"/>
    <property type="match status" value="1"/>
</dbReference>
<dbReference type="PROSITE" id="PS50157">
    <property type="entry name" value="ZINC_FINGER_C2H2_2"/>
    <property type="match status" value="1"/>
</dbReference>
<dbReference type="InterPro" id="IPR050331">
    <property type="entry name" value="Zinc_finger"/>
</dbReference>
<dbReference type="Proteomes" id="UP000747542">
    <property type="component" value="Unassembled WGS sequence"/>
</dbReference>
<keyword evidence="5" id="KW-0862">Zinc</keyword>